<evidence type="ECO:0000256" key="1">
    <source>
        <dbReference type="ARBA" id="ARBA00004067"/>
    </source>
</evidence>
<dbReference type="Gene3D" id="1.10.150.20">
    <property type="entry name" value="5' to 3' exonuclease, C-terminal subdomain"/>
    <property type="match status" value="2"/>
</dbReference>
<feature type="binding site" evidence="14">
    <location>
        <position position="433"/>
    </location>
    <ligand>
        <name>Zn(2+)</name>
        <dbReference type="ChEBI" id="CHEBI:29105"/>
    </ligand>
</feature>
<dbReference type="SUPFAM" id="SSF47781">
    <property type="entry name" value="RuvA domain 2-like"/>
    <property type="match status" value="1"/>
</dbReference>
<evidence type="ECO:0000256" key="3">
    <source>
        <dbReference type="ARBA" id="ARBA00013308"/>
    </source>
</evidence>
<dbReference type="InterPro" id="IPR001679">
    <property type="entry name" value="DNA_ligase"/>
</dbReference>
<comment type="function">
    <text evidence="1 14">DNA ligase that catalyzes the formation of phosphodiester linkages between 5'-phosphoryl and 3'-hydroxyl groups in double-stranded DNA using NAD as a coenzyme and as the energy source for the reaction. It is essential for DNA replication and repair of damaged DNA.</text>
</comment>
<protein>
    <recommendedName>
        <fullName evidence="3 14">DNA ligase</fullName>
        <ecNumber evidence="2 14">6.5.1.2</ecNumber>
    </recommendedName>
    <alternativeName>
        <fullName evidence="14">Polydeoxyribonucleotide synthase [NAD(+)]</fullName>
    </alternativeName>
</protein>
<comment type="cofactor">
    <cofactor evidence="14">
        <name>Mg(2+)</name>
        <dbReference type="ChEBI" id="CHEBI:18420"/>
    </cofactor>
    <cofactor evidence="14">
        <name>Mn(2+)</name>
        <dbReference type="ChEBI" id="CHEBI:29035"/>
    </cofactor>
</comment>
<evidence type="ECO:0000256" key="10">
    <source>
        <dbReference type="ARBA" id="ARBA00023027"/>
    </source>
</evidence>
<dbReference type="FunFam" id="1.10.150.20:FF:000007">
    <property type="entry name" value="DNA ligase"/>
    <property type="match status" value="1"/>
</dbReference>
<dbReference type="GO" id="GO:0005829">
    <property type="term" value="C:cytosol"/>
    <property type="evidence" value="ECO:0007669"/>
    <property type="project" value="TreeGrafter"/>
</dbReference>
<evidence type="ECO:0000256" key="13">
    <source>
        <dbReference type="ARBA" id="ARBA00060881"/>
    </source>
</evidence>
<dbReference type="Gene3D" id="6.20.10.30">
    <property type="match status" value="1"/>
</dbReference>
<feature type="binding site" evidence="14">
    <location>
        <position position="411"/>
    </location>
    <ligand>
        <name>Zn(2+)</name>
        <dbReference type="ChEBI" id="CHEBI:29105"/>
    </ligand>
</feature>
<dbReference type="SUPFAM" id="SSF56091">
    <property type="entry name" value="DNA ligase/mRNA capping enzyme, catalytic domain"/>
    <property type="match status" value="1"/>
</dbReference>
<keyword evidence="7 14" id="KW-0227">DNA damage</keyword>
<dbReference type="SMART" id="SM00292">
    <property type="entry name" value="BRCT"/>
    <property type="match status" value="1"/>
</dbReference>
<dbReference type="InterPro" id="IPR003583">
    <property type="entry name" value="Hlx-hairpin-Hlx_DNA-bd_motif"/>
</dbReference>
<feature type="active site" description="N6-AMP-lysine intermediate" evidence="14">
    <location>
        <position position="117"/>
    </location>
</feature>
<dbReference type="NCBIfam" id="TIGR00575">
    <property type="entry name" value="dnlj"/>
    <property type="match status" value="1"/>
</dbReference>
<dbReference type="PANTHER" id="PTHR23389:SF9">
    <property type="entry name" value="DNA LIGASE"/>
    <property type="match status" value="1"/>
</dbReference>
<dbReference type="SUPFAM" id="SSF50249">
    <property type="entry name" value="Nucleic acid-binding proteins"/>
    <property type="match status" value="1"/>
</dbReference>
<dbReference type="InterPro" id="IPR013840">
    <property type="entry name" value="DNAligase_N"/>
</dbReference>
<feature type="domain" description="BRCT" evidence="16">
    <location>
        <begin position="594"/>
        <end position="672"/>
    </location>
</feature>
<dbReference type="PROSITE" id="PS01056">
    <property type="entry name" value="DNA_LIGASE_N2"/>
    <property type="match status" value="1"/>
</dbReference>
<dbReference type="SUPFAM" id="SSF52113">
    <property type="entry name" value="BRCT domain"/>
    <property type="match status" value="1"/>
</dbReference>
<keyword evidence="5 14" id="KW-0235">DNA replication</keyword>
<dbReference type="InterPro" id="IPR033136">
    <property type="entry name" value="DNA_ligase_CS"/>
</dbReference>
<dbReference type="GO" id="GO:0003677">
    <property type="term" value="F:DNA binding"/>
    <property type="evidence" value="ECO:0007669"/>
    <property type="project" value="InterPro"/>
</dbReference>
<dbReference type="GO" id="GO:0006281">
    <property type="term" value="P:DNA repair"/>
    <property type="evidence" value="ECO:0007669"/>
    <property type="project" value="UniProtKB-KW"/>
</dbReference>
<dbReference type="EC" id="6.5.1.2" evidence="2 14"/>
<evidence type="ECO:0000313" key="17">
    <source>
        <dbReference type="EMBL" id="XBH03068.1"/>
    </source>
</evidence>
<dbReference type="GO" id="GO:0006260">
    <property type="term" value="P:DNA replication"/>
    <property type="evidence" value="ECO:0007669"/>
    <property type="project" value="UniProtKB-KW"/>
</dbReference>
<dbReference type="Pfam" id="PF01653">
    <property type="entry name" value="DNA_ligase_aden"/>
    <property type="match status" value="1"/>
</dbReference>
<keyword evidence="14" id="KW-0464">Manganese</keyword>
<dbReference type="Gene3D" id="2.40.50.140">
    <property type="entry name" value="Nucleic acid-binding proteins"/>
    <property type="match status" value="1"/>
</dbReference>
<keyword evidence="10 14" id="KW-0520">NAD</keyword>
<dbReference type="CDD" id="cd17748">
    <property type="entry name" value="BRCT_DNA_ligase_like"/>
    <property type="match status" value="1"/>
</dbReference>
<dbReference type="PANTHER" id="PTHR23389">
    <property type="entry name" value="CHROMOSOME TRANSMISSION FIDELITY FACTOR 18"/>
    <property type="match status" value="1"/>
</dbReference>
<dbReference type="PROSITE" id="PS01055">
    <property type="entry name" value="DNA_LIGASE_N1"/>
    <property type="match status" value="1"/>
</dbReference>
<keyword evidence="6 14" id="KW-0479">Metal-binding</keyword>
<dbReference type="AlphaFoldDB" id="A0AAU7CCB7"/>
<keyword evidence="9 14" id="KW-0460">Magnesium</keyword>
<evidence type="ECO:0000256" key="11">
    <source>
        <dbReference type="ARBA" id="ARBA00023204"/>
    </source>
</evidence>
<dbReference type="Gene3D" id="1.10.287.610">
    <property type="entry name" value="Helix hairpin bin"/>
    <property type="match status" value="1"/>
</dbReference>
<evidence type="ECO:0000259" key="16">
    <source>
        <dbReference type="PROSITE" id="PS50172"/>
    </source>
</evidence>
<dbReference type="Gene3D" id="3.40.50.10190">
    <property type="entry name" value="BRCT domain"/>
    <property type="match status" value="1"/>
</dbReference>
<dbReference type="GO" id="GO:0003911">
    <property type="term" value="F:DNA ligase (NAD+) activity"/>
    <property type="evidence" value="ECO:0007669"/>
    <property type="project" value="UniProtKB-UniRule"/>
</dbReference>
<comment type="similarity">
    <text evidence="13 14">Belongs to the NAD-dependent DNA ligase family. LigA subfamily.</text>
</comment>
<proteinExistence type="inferred from homology"/>
<feature type="binding site" evidence="14">
    <location>
        <position position="115"/>
    </location>
    <ligand>
        <name>NAD(+)</name>
        <dbReference type="ChEBI" id="CHEBI:57540"/>
    </ligand>
</feature>
<dbReference type="InterPro" id="IPR012340">
    <property type="entry name" value="NA-bd_OB-fold"/>
</dbReference>
<evidence type="ECO:0000256" key="9">
    <source>
        <dbReference type="ARBA" id="ARBA00022842"/>
    </source>
</evidence>
<dbReference type="InterPro" id="IPR001357">
    <property type="entry name" value="BRCT_dom"/>
</dbReference>
<gene>
    <name evidence="14 17" type="primary">ligA</name>
    <name evidence="17" type="ORF">V5E97_32890</name>
</gene>
<dbReference type="CDD" id="cd00114">
    <property type="entry name" value="LIGANc"/>
    <property type="match status" value="1"/>
</dbReference>
<evidence type="ECO:0000256" key="4">
    <source>
        <dbReference type="ARBA" id="ARBA00022598"/>
    </source>
</evidence>
<evidence type="ECO:0000256" key="14">
    <source>
        <dbReference type="HAMAP-Rule" id="MF_01588"/>
    </source>
</evidence>
<dbReference type="PROSITE" id="PS50172">
    <property type="entry name" value="BRCT"/>
    <property type="match status" value="1"/>
</dbReference>
<dbReference type="InterPro" id="IPR041663">
    <property type="entry name" value="DisA/LigA_HHH"/>
</dbReference>
<dbReference type="FunFam" id="1.10.150.20:FF:000006">
    <property type="entry name" value="DNA ligase"/>
    <property type="match status" value="1"/>
</dbReference>
<dbReference type="RefSeq" id="WP_406695808.1">
    <property type="nucleotide sequence ID" value="NZ_CP155447.1"/>
</dbReference>
<sequence length="672" mass="74094">MASREIEREVAKLREEIDGHNRRYYQDAAPSISDREFDRLMKRLEELEAEAPELLTPDSPTQRVGGEPLASFKTVTHSVPMLSIENTYNYGEIREWDARIRKALNPGETVRFAVELKVDGVAVSLRYEQGRFVLGATRGDGERGDDVTANLRTVRTIPLVLSDAPPPVLEVRGEVFMTNSELVRLNELRLARDEAPFANPRNSTAGSLKLLDPKLCGQRRLKFISHGLGEFEGIDVSSYTELQNLLRSWGIPVSSQNETYETIDEVIAHAERWSSLRNTLDFQTDGLVIKVDDLGQRARLGTRSKSPRWVIAFKYEAEQAVTKIVGITVQVGKTGKLTPVADLTPVPLAGTTVKRASLHNADEILRKDVRVGDTVVIQKAGEIIPQVVRVEAEARDGSETPFVFPTRCPSCDGPVERGDGEVDFHCVNPPSRCPDQLKEWIRWFAHRDAMDIEGLGSKLIEQVVDRGLVHGLTDLYRLDETTLAGLERMGKKSAQNLLAALEGSKRRPLNRFLTGLTIRHVGTRSAEILAQRFSTLEAIRTAPLVDLESVPEIGPVVAASVFEFFQDPENQRLLDELPSVGVLPEPVVYAPESRAGLPLAGKTFVITGTLPNRTRPEAEALIKSQGGKVTGSVSKSTSYVVAGAEPGSKIEKARLLNIPVIDEAELEGLTSS</sequence>
<evidence type="ECO:0000256" key="7">
    <source>
        <dbReference type="ARBA" id="ARBA00022763"/>
    </source>
</evidence>
<dbReference type="PIRSF" id="PIRSF001604">
    <property type="entry name" value="LigA"/>
    <property type="match status" value="1"/>
</dbReference>
<dbReference type="HAMAP" id="MF_01588">
    <property type="entry name" value="DNA_ligase_A"/>
    <property type="match status" value="1"/>
</dbReference>
<comment type="catalytic activity">
    <reaction evidence="12 14 15">
        <text>NAD(+) + (deoxyribonucleotide)n-3'-hydroxyl + 5'-phospho-(deoxyribonucleotide)m = (deoxyribonucleotide)n+m + AMP + beta-nicotinamide D-nucleotide.</text>
        <dbReference type="EC" id="6.5.1.2"/>
    </reaction>
</comment>
<accession>A0AAU7CCB7</accession>
<dbReference type="GO" id="GO:0046872">
    <property type="term" value="F:metal ion binding"/>
    <property type="evidence" value="ECO:0007669"/>
    <property type="project" value="UniProtKB-KW"/>
</dbReference>
<dbReference type="SMART" id="SM00278">
    <property type="entry name" value="HhH1"/>
    <property type="match status" value="3"/>
</dbReference>
<dbReference type="InterPro" id="IPR036420">
    <property type="entry name" value="BRCT_dom_sf"/>
</dbReference>
<evidence type="ECO:0000256" key="8">
    <source>
        <dbReference type="ARBA" id="ARBA00022833"/>
    </source>
</evidence>
<dbReference type="NCBIfam" id="NF005932">
    <property type="entry name" value="PRK07956.1"/>
    <property type="match status" value="1"/>
</dbReference>
<dbReference type="InterPro" id="IPR018239">
    <property type="entry name" value="DNA_ligase_AS"/>
</dbReference>
<reference evidence="17" key="1">
    <citation type="submission" date="2024-05" db="EMBL/GenBank/DDBJ databases">
        <title>Planctomycetes of the genus Singulisphaera possess chitinolytic capabilities.</title>
        <authorList>
            <person name="Ivanova A."/>
        </authorList>
    </citation>
    <scope>NUCLEOTIDE SEQUENCE</scope>
    <source>
        <strain evidence="17">Ch08T</strain>
    </source>
</reference>
<keyword evidence="4 14" id="KW-0436">Ligase</keyword>
<feature type="binding site" evidence="14">
    <location>
        <position position="138"/>
    </location>
    <ligand>
        <name>NAD(+)</name>
        <dbReference type="ChEBI" id="CHEBI:57540"/>
    </ligand>
</feature>
<evidence type="ECO:0000256" key="2">
    <source>
        <dbReference type="ARBA" id="ARBA00012722"/>
    </source>
</evidence>
<feature type="binding site" evidence="14">
    <location>
        <position position="290"/>
    </location>
    <ligand>
        <name>NAD(+)</name>
        <dbReference type="ChEBI" id="CHEBI:57540"/>
    </ligand>
</feature>
<feature type="binding site" evidence="14">
    <location>
        <begin position="34"/>
        <end position="38"/>
    </location>
    <ligand>
        <name>NAD(+)</name>
        <dbReference type="ChEBI" id="CHEBI:57540"/>
    </ligand>
</feature>
<evidence type="ECO:0000256" key="6">
    <source>
        <dbReference type="ARBA" id="ARBA00022723"/>
    </source>
</evidence>
<organism evidence="17">
    <name type="scientific">Singulisphaera sp. Ch08</name>
    <dbReference type="NCBI Taxonomy" id="3120278"/>
    <lineage>
        <taxon>Bacteria</taxon>
        <taxon>Pseudomonadati</taxon>
        <taxon>Planctomycetota</taxon>
        <taxon>Planctomycetia</taxon>
        <taxon>Isosphaerales</taxon>
        <taxon>Isosphaeraceae</taxon>
        <taxon>Singulisphaera</taxon>
    </lineage>
</organism>
<dbReference type="EMBL" id="CP155447">
    <property type="protein sequence ID" value="XBH03068.1"/>
    <property type="molecule type" value="Genomic_DNA"/>
</dbReference>
<evidence type="ECO:0000256" key="12">
    <source>
        <dbReference type="ARBA" id="ARBA00034005"/>
    </source>
</evidence>
<dbReference type="InterPro" id="IPR010994">
    <property type="entry name" value="RuvA_2-like"/>
</dbReference>
<dbReference type="FunFam" id="1.10.287.610:FF:000002">
    <property type="entry name" value="DNA ligase"/>
    <property type="match status" value="1"/>
</dbReference>
<feature type="binding site" evidence="14">
    <location>
        <position position="314"/>
    </location>
    <ligand>
        <name>NAD(+)</name>
        <dbReference type="ChEBI" id="CHEBI:57540"/>
    </ligand>
</feature>
<name>A0AAU7CCB7_9BACT</name>
<dbReference type="InterPro" id="IPR013839">
    <property type="entry name" value="DNAligase_adenylation"/>
</dbReference>
<evidence type="ECO:0000256" key="5">
    <source>
        <dbReference type="ARBA" id="ARBA00022705"/>
    </source>
</evidence>
<dbReference type="Pfam" id="PF03120">
    <property type="entry name" value="OB_DNA_ligase"/>
    <property type="match status" value="1"/>
</dbReference>
<feature type="binding site" evidence="14">
    <location>
        <position position="174"/>
    </location>
    <ligand>
        <name>NAD(+)</name>
        <dbReference type="ChEBI" id="CHEBI:57540"/>
    </ligand>
</feature>
<feature type="binding site" evidence="14">
    <location>
        <begin position="83"/>
        <end position="84"/>
    </location>
    <ligand>
        <name>NAD(+)</name>
        <dbReference type="ChEBI" id="CHEBI:57540"/>
    </ligand>
</feature>
<dbReference type="Gene3D" id="3.30.470.30">
    <property type="entry name" value="DNA ligase/mRNA capping enzyme"/>
    <property type="match status" value="1"/>
</dbReference>
<dbReference type="FunFam" id="2.40.50.140:FF:000012">
    <property type="entry name" value="DNA ligase"/>
    <property type="match status" value="1"/>
</dbReference>
<feature type="binding site" evidence="14">
    <location>
        <position position="408"/>
    </location>
    <ligand>
        <name>Zn(2+)</name>
        <dbReference type="ChEBI" id="CHEBI:29105"/>
    </ligand>
</feature>
<dbReference type="Pfam" id="PF14520">
    <property type="entry name" value="HHH_5"/>
    <property type="match status" value="1"/>
</dbReference>
<evidence type="ECO:0000256" key="15">
    <source>
        <dbReference type="RuleBase" id="RU000618"/>
    </source>
</evidence>
<comment type="caution">
    <text evidence="14">Lacks conserved residue(s) required for the propagation of feature annotation.</text>
</comment>
<dbReference type="InterPro" id="IPR004150">
    <property type="entry name" value="NAD_DNA_ligase_OB"/>
</dbReference>
<dbReference type="FunFam" id="3.30.470.30:FF:000001">
    <property type="entry name" value="DNA ligase"/>
    <property type="match status" value="1"/>
</dbReference>
<keyword evidence="8 14" id="KW-0862">Zinc</keyword>
<keyword evidence="11 14" id="KW-0234">DNA repair</keyword>
<dbReference type="Pfam" id="PF00533">
    <property type="entry name" value="BRCT"/>
    <property type="match status" value="1"/>
</dbReference>
<dbReference type="Pfam" id="PF12826">
    <property type="entry name" value="HHH_2"/>
    <property type="match status" value="1"/>
</dbReference>
<dbReference type="SMART" id="SM00532">
    <property type="entry name" value="LIGANc"/>
    <property type="match status" value="1"/>
</dbReference>